<keyword evidence="3" id="KW-0479">Metal-binding</keyword>
<sequence length="435" mass="49080">MKIFSALAPLAFGRQDYVGYKVLRTSWDDAHTSIEVGAFLERLTSVDMWEPEHVEYLTYTQKADFMLSEEDSEAFIERFGDHVDILPIIDDVGFVIDQQKNEQERATKGLRDLDLPYDQYLTYPQLESWILANVDNVLVSAEVLGETYGGNNVYGVHIGDQDPTSDKKKIFIECNVHAREWITPATCRYFIHMVKSAVNGVDLTPPSYSMDDLTSILEHNWYIIVSANPDGYQYSHDSDRMWRKNREPNDGSNCPGTDLNRQFPVGHLTVGGSSSQCSSTYAGEAPFTTKEASIWRDWFHQLRNAGGGDIEAQLSVHSYSQLIMPPWATGRTAIPEDPADIEYQTRVSNRMQTALYNVHGKVYRVGQSRDVVGYPAGGTTEDYSYRDLGVTLSWVLELRDTGAYGFLLPADQIIPTAEETVAMFIEVSKELSSRK</sequence>
<comment type="cofactor">
    <cofactor evidence="1">
        <name>Zn(2+)</name>
        <dbReference type="ChEBI" id="CHEBI:29105"/>
    </cofactor>
</comment>
<evidence type="ECO:0000259" key="8">
    <source>
        <dbReference type="PROSITE" id="PS52035"/>
    </source>
</evidence>
<dbReference type="PANTHER" id="PTHR11705:SF140">
    <property type="entry name" value="FI02848P-RELATED"/>
    <property type="match status" value="1"/>
</dbReference>
<feature type="active site" description="Proton donor/acceptor" evidence="7">
    <location>
        <position position="397"/>
    </location>
</feature>
<dbReference type="EMBL" id="OU015568">
    <property type="protein sequence ID" value="CAG5084778.1"/>
    <property type="molecule type" value="Genomic_DNA"/>
</dbReference>
<dbReference type="Gene3D" id="3.40.630.10">
    <property type="entry name" value="Zn peptidases"/>
    <property type="match status" value="1"/>
</dbReference>
<evidence type="ECO:0000256" key="3">
    <source>
        <dbReference type="ARBA" id="ARBA00022723"/>
    </source>
</evidence>
<dbReference type="PRINTS" id="PR00765">
    <property type="entry name" value="CRBOXYPTASEA"/>
</dbReference>
<proteinExistence type="inferred from homology"/>
<dbReference type="PROSITE" id="PS52035">
    <property type="entry name" value="PEPTIDASE_M14"/>
    <property type="match status" value="1"/>
</dbReference>
<dbReference type="InterPro" id="IPR057246">
    <property type="entry name" value="CARBOXYPEPT_ZN_1"/>
</dbReference>
<dbReference type="SMART" id="SM00631">
    <property type="entry name" value="Zn_pept"/>
    <property type="match status" value="1"/>
</dbReference>
<comment type="similarity">
    <text evidence="2 7">Belongs to the peptidase M14 family.</text>
</comment>
<keyword evidence="4" id="KW-0732">Signal</keyword>
<evidence type="ECO:0000256" key="6">
    <source>
        <dbReference type="ARBA" id="ARBA00023157"/>
    </source>
</evidence>
<dbReference type="PROSITE" id="PS00132">
    <property type="entry name" value="CARBOXYPEPT_ZN_1"/>
    <property type="match status" value="1"/>
</dbReference>
<protein>
    <submittedName>
        <fullName evidence="9">Oidioi.mRNA.OKI2018_I69.PAR.g10734.t1.cds</fullName>
    </submittedName>
</protein>
<evidence type="ECO:0000256" key="1">
    <source>
        <dbReference type="ARBA" id="ARBA00001947"/>
    </source>
</evidence>
<dbReference type="Gene3D" id="3.30.70.340">
    <property type="entry name" value="Metallocarboxypeptidase-like"/>
    <property type="match status" value="1"/>
</dbReference>
<organism evidence="9 10">
    <name type="scientific">Oikopleura dioica</name>
    <name type="common">Tunicate</name>
    <dbReference type="NCBI Taxonomy" id="34765"/>
    <lineage>
        <taxon>Eukaryota</taxon>
        <taxon>Metazoa</taxon>
        <taxon>Chordata</taxon>
        <taxon>Tunicata</taxon>
        <taxon>Appendicularia</taxon>
        <taxon>Copelata</taxon>
        <taxon>Oikopleuridae</taxon>
        <taxon>Oikopleura</taxon>
    </lineage>
</organism>
<dbReference type="PANTHER" id="PTHR11705">
    <property type="entry name" value="PROTEASE FAMILY M14 CARBOXYPEPTIDASE A,B"/>
    <property type="match status" value="1"/>
</dbReference>
<evidence type="ECO:0000313" key="10">
    <source>
        <dbReference type="Proteomes" id="UP001158576"/>
    </source>
</evidence>
<name>A0ABN7RZF6_OIKDI</name>
<evidence type="ECO:0000313" key="9">
    <source>
        <dbReference type="EMBL" id="CAG5084778.1"/>
    </source>
</evidence>
<keyword evidence="10" id="KW-1185">Reference proteome</keyword>
<dbReference type="SUPFAM" id="SSF54897">
    <property type="entry name" value="Protease propeptides/inhibitors"/>
    <property type="match status" value="1"/>
</dbReference>
<dbReference type="Pfam" id="PF00246">
    <property type="entry name" value="Peptidase_M14"/>
    <property type="match status" value="1"/>
</dbReference>
<evidence type="ECO:0000256" key="5">
    <source>
        <dbReference type="ARBA" id="ARBA00022833"/>
    </source>
</evidence>
<keyword evidence="6" id="KW-1015">Disulfide bond</keyword>
<reference evidence="9 10" key="1">
    <citation type="submission" date="2021-04" db="EMBL/GenBank/DDBJ databases">
        <authorList>
            <person name="Bliznina A."/>
        </authorList>
    </citation>
    <scope>NUCLEOTIDE SEQUENCE [LARGE SCALE GENOMIC DNA]</scope>
</reference>
<evidence type="ECO:0000256" key="4">
    <source>
        <dbReference type="ARBA" id="ARBA00022729"/>
    </source>
</evidence>
<evidence type="ECO:0000256" key="7">
    <source>
        <dbReference type="PROSITE-ProRule" id="PRU01379"/>
    </source>
</evidence>
<feature type="domain" description="Peptidase M14" evidence="8">
    <location>
        <begin position="119"/>
        <end position="431"/>
    </location>
</feature>
<dbReference type="Proteomes" id="UP001158576">
    <property type="component" value="Chromosome PAR"/>
</dbReference>
<evidence type="ECO:0000256" key="2">
    <source>
        <dbReference type="ARBA" id="ARBA00005988"/>
    </source>
</evidence>
<keyword evidence="5" id="KW-0862">Zinc</keyword>
<dbReference type="SUPFAM" id="SSF53187">
    <property type="entry name" value="Zn-dependent exopeptidases"/>
    <property type="match status" value="1"/>
</dbReference>
<gene>
    <name evidence="9" type="ORF">OKIOD_LOCUS2292</name>
</gene>
<accession>A0ABN7RZF6</accession>
<dbReference type="InterPro" id="IPR000834">
    <property type="entry name" value="Peptidase_M14"/>
</dbReference>
<dbReference type="InterPro" id="IPR036990">
    <property type="entry name" value="M14A-like_propep"/>
</dbReference>